<sequence length="68" mass="7773">MRKTRMSIGAWGLLTKYGTPLKVAEAFLKGELNPMEEEHIEDIVTPVILETAKFRITQNMAKQKPESR</sequence>
<reference evidence="1 2" key="1">
    <citation type="submission" date="2020-07" db="EMBL/GenBank/DDBJ databases">
        <title>Huge and variable diversity of episymbiotic CPR bacteria and DPANN archaea in groundwater ecosystems.</title>
        <authorList>
            <person name="He C.Y."/>
            <person name="Keren R."/>
            <person name="Whittaker M."/>
            <person name="Farag I.F."/>
            <person name="Doudna J."/>
            <person name="Cate J.H.D."/>
            <person name="Banfield J.F."/>
        </authorList>
    </citation>
    <scope>NUCLEOTIDE SEQUENCE [LARGE SCALE GENOMIC DNA]</scope>
    <source>
        <strain evidence="1">NC_groundwater_541_Ag_S-0.1um_46_50</strain>
    </source>
</reference>
<dbReference type="Proteomes" id="UP000595618">
    <property type="component" value="Chromosome"/>
</dbReference>
<protein>
    <submittedName>
        <fullName evidence="1">Uncharacterized protein</fullName>
    </submittedName>
</protein>
<proteinExistence type="predicted"/>
<organism evidence="1 2">
    <name type="scientific">Candidatus Sungiibacteriota bacterium</name>
    <dbReference type="NCBI Taxonomy" id="2750080"/>
    <lineage>
        <taxon>Bacteria</taxon>
        <taxon>Candidatus Sungiibacteriota</taxon>
    </lineage>
</organism>
<gene>
    <name evidence="1" type="ORF">HYW89_04055</name>
</gene>
<dbReference type="AlphaFoldDB" id="A0A7T5RJ72"/>
<dbReference type="EMBL" id="CP066690">
    <property type="protein sequence ID" value="QQG45143.1"/>
    <property type="molecule type" value="Genomic_DNA"/>
</dbReference>
<evidence type="ECO:0000313" key="2">
    <source>
        <dbReference type="Proteomes" id="UP000595618"/>
    </source>
</evidence>
<evidence type="ECO:0000313" key="1">
    <source>
        <dbReference type="EMBL" id="QQG45143.1"/>
    </source>
</evidence>
<accession>A0A7T5RJ72</accession>
<name>A0A7T5RJ72_9BACT</name>